<evidence type="ECO:0000313" key="4">
    <source>
        <dbReference type="Proteomes" id="UP000693970"/>
    </source>
</evidence>
<name>A0A9K3LFT8_9STRA</name>
<dbReference type="EMBL" id="JAGRRH010000013">
    <property type="protein sequence ID" value="KAG7360768.1"/>
    <property type="molecule type" value="Genomic_DNA"/>
</dbReference>
<feature type="transmembrane region" description="Helical" evidence="1">
    <location>
        <begin position="114"/>
        <end position="136"/>
    </location>
</feature>
<feature type="signal peptide" evidence="2">
    <location>
        <begin position="1"/>
        <end position="18"/>
    </location>
</feature>
<keyword evidence="4" id="KW-1185">Reference proteome</keyword>
<evidence type="ECO:0000313" key="3">
    <source>
        <dbReference type="EMBL" id="KAG7360768.1"/>
    </source>
</evidence>
<dbReference type="Proteomes" id="UP000693970">
    <property type="component" value="Unassembled WGS sequence"/>
</dbReference>
<keyword evidence="1" id="KW-0472">Membrane</keyword>
<dbReference type="AlphaFoldDB" id="A0A9K3LFT8"/>
<proteinExistence type="predicted"/>
<evidence type="ECO:0000256" key="1">
    <source>
        <dbReference type="SAM" id="Phobius"/>
    </source>
</evidence>
<sequence length="165" mass="17869">MKYCALLVALVSLLATDAFSPEANKAVKPVAELKKAAASTFAAIAIGSSILGSPVVASAIEMQQPVFSSSNIVAEKVVRQGLYSDYEVEISQETDDARSTFKSASETKSKKGKYTAILAILVVGSFIVPMAQYFWYVRDDDSSDKFFAAKDIPDPEPPKKKGWFN</sequence>
<keyword evidence="2" id="KW-0732">Signal</keyword>
<gene>
    <name evidence="3" type="ORF">IV203_035867</name>
</gene>
<keyword evidence="1" id="KW-0812">Transmembrane</keyword>
<accession>A0A9K3LFT8</accession>
<comment type="caution">
    <text evidence="3">The sequence shown here is derived from an EMBL/GenBank/DDBJ whole genome shotgun (WGS) entry which is preliminary data.</text>
</comment>
<keyword evidence="1" id="KW-1133">Transmembrane helix</keyword>
<reference evidence="3" key="1">
    <citation type="journal article" date="2021" name="Sci. Rep.">
        <title>Diploid genomic architecture of Nitzschia inconspicua, an elite biomass production diatom.</title>
        <authorList>
            <person name="Oliver A."/>
            <person name="Podell S."/>
            <person name="Pinowska A."/>
            <person name="Traller J.C."/>
            <person name="Smith S.R."/>
            <person name="McClure R."/>
            <person name="Beliaev A."/>
            <person name="Bohutskyi P."/>
            <person name="Hill E.A."/>
            <person name="Rabines A."/>
            <person name="Zheng H."/>
            <person name="Allen L.Z."/>
            <person name="Kuo A."/>
            <person name="Grigoriev I.V."/>
            <person name="Allen A.E."/>
            <person name="Hazlebeck D."/>
            <person name="Allen E.E."/>
        </authorList>
    </citation>
    <scope>NUCLEOTIDE SEQUENCE</scope>
    <source>
        <strain evidence="3">Hildebrandi</strain>
    </source>
</reference>
<evidence type="ECO:0000256" key="2">
    <source>
        <dbReference type="SAM" id="SignalP"/>
    </source>
</evidence>
<organism evidence="3 4">
    <name type="scientific">Nitzschia inconspicua</name>
    <dbReference type="NCBI Taxonomy" id="303405"/>
    <lineage>
        <taxon>Eukaryota</taxon>
        <taxon>Sar</taxon>
        <taxon>Stramenopiles</taxon>
        <taxon>Ochrophyta</taxon>
        <taxon>Bacillariophyta</taxon>
        <taxon>Bacillariophyceae</taxon>
        <taxon>Bacillariophycidae</taxon>
        <taxon>Bacillariales</taxon>
        <taxon>Bacillariaceae</taxon>
        <taxon>Nitzschia</taxon>
    </lineage>
</organism>
<reference evidence="3" key="2">
    <citation type="submission" date="2021-04" db="EMBL/GenBank/DDBJ databases">
        <authorList>
            <person name="Podell S."/>
        </authorList>
    </citation>
    <scope>NUCLEOTIDE SEQUENCE</scope>
    <source>
        <strain evidence="3">Hildebrandi</strain>
    </source>
</reference>
<dbReference type="OrthoDB" id="5645at2759"/>
<feature type="chain" id="PRO_5039888553" evidence="2">
    <location>
        <begin position="19"/>
        <end position="165"/>
    </location>
</feature>
<protein>
    <submittedName>
        <fullName evidence="3">Uncharacterized protein</fullName>
    </submittedName>
</protein>